<comment type="caution">
    <text evidence="3">The sequence shown here is derived from an EMBL/GenBank/DDBJ whole genome shotgun (WGS) entry which is preliminary data.</text>
</comment>
<dbReference type="Proteomes" id="UP000305202">
    <property type="component" value="Unassembled WGS sequence"/>
</dbReference>
<feature type="region of interest" description="Disordered" evidence="2">
    <location>
        <begin position="236"/>
        <end position="268"/>
    </location>
</feature>
<gene>
    <name evidence="3" type="ORF">FCN80_09220</name>
</gene>
<dbReference type="InterPro" id="IPR025262">
    <property type="entry name" value="QseG"/>
</dbReference>
<feature type="coiled-coil region" evidence="1">
    <location>
        <begin position="190"/>
        <end position="224"/>
    </location>
</feature>
<name>A0ABY2SM93_9HYPH</name>
<reference evidence="3 4" key="1">
    <citation type="submission" date="2019-04" db="EMBL/GenBank/DDBJ databases">
        <authorList>
            <person name="Li M."/>
            <person name="Gao C."/>
        </authorList>
    </citation>
    <scope>NUCLEOTIDE SEQUENCE [LARGE SCALE GENOMIC DNA]</scope>
    <source>
        <strain evidence="3 4">BGMRC 2031</strain>
    </source>
</reference>
<keyword evidence="4" id="KW-1185">Reference proteome</keyword>
<sequence length="268" mass="29798">MLSYRTTFNRRERITMNPRCSPANYTACDPSRPGRSARVAGRLRGLFLLLPWLMAGCSGDYAGGGASMTLSSASQTLPAGRFAAECDKLWQTRDEPSLADAGYWLRAMQCAESLTPSQARLEAAGNGGERWDDAFRESILLDAADITVTERRRAYQRLLGFRSRIPPAVYPVFRLWRQQEALRLILADERGKSQRQLDAAAAQIEQMRQQQQDLQHKLDITTRKLATLTEIERRLSARKQGMTDSDNEGGYPSASGAAGDKTVPTVKP</sequence>
<keyword evidence="1" id="KW-0175">Coiled coil</keyword>
<proteinExistence type="predicted"/>
<evidence type="ECO:0000313" key="3">
    <source>
        <dbReference type="EMBL" id="TKI06763.1"/>
    </source>
</evidence>
<evidence type="ECO:0000256" key="1">
    <source>
        <dbReference type="SAM" id="Coils"/>
    </source>
</evidence>
<organism evidence="3 4">
    <name type="scientific">Martelella alba</name>
    <dbReference type="NCBI Taxonomy" id="2590451"/>
    <lineage>
        <taxon>Bacteria</taxon>
        <taxon>Pseudomonadati</taxon>
        <taxon>Pseudomonadota</taxon>
        <taxon>Alphaproteobacteria</taxon>
        <taxon>Hyphomicrobiales</taxon>
        <taxon>Aurantimonadaceae</taxon>
        <taxon>Martelella</taxon>
    </lineage>
</organism>
<protein>
    <submittedName>
        <fullName evidence="3">Two-component system QseEF-associated lipoprotein QseG</fullName>
    </submittedName>
</protein>
<dbReference type="EMBL" id="SZPQ01000010">
    <property type="protein sequence ID" value="TKI06763.1"/>
    <property type="molecule type" value="Genomic_DNA"/>
</dbReference>
<accession>A0ABY2SM93</accession>
<evidence type="ECO:0000256" key="2">
    <source>
        <dbReference type="SAM" id="MobiDB-lite"/>
    </source>
</evidence>
<evidence type="ECO:0000313" key="4">
    <source>
        <dbReference type="Proteomes" id="UP000305202"/>
    </source>
</evidence>
<keyword evidence="3" id="KW-0449">Lipoprotein</keyword>
<dbReference type="Pfam" id="PF13942">
    <property type="entry name" value="Lipoprotein_20"/>
    <property type="match status" value="1"/>
</dbReference>